<organism evidence="6 7">
    <name type="scientific">Striga hermonthica</name>
    <name type="common">Purple witchweed</name>
    <name type="synonym">Buchnera hermonthica</name>
    <dbReference type="NCBI Taxonomy" id="68872"/>
    <lineage>
        <taxon>Eukaryota</taxon>
        <taxon>Viridiplantae</taxon>
        <taxon>Streptophyta</taxon>
        <taxon>Embryophyta</taxon>
        <taxon>Tracheophyta</taxon>
        <taxon>Spermatophyta</taxon>
        <taxon>Magnoliopsida</taxon>
        <taxon>eudicotyledons</taxon>
        <taxon>Gunneridae</taxon>
        <taxon>Pentapetalae</taxon>
        <taxon>asterids</taxon>
        <taxon>lamiids</taxon>
        <taxon>Lamiales</taxon>
        <taxon>Orobanchaceae</taxon>
        <taxon>Buchnereae</taxon>
        <taxon>Striga</taxon>
    </lineage>
</organism>
<keyword evidence="3 4" id="KW-0786">Thiamine pyrophosphate</keyword>
<comment type="catalytic activity">
    <reaction evidence="4">
        <text>N(6)-[(R)-lipoyl]-L-lysyl-[protein] + pyruvate + H(+) = N(6)-[(R)-S(8)-acetyldihydrolipoyl]-L-lysyl-[protein] + CO2</text>
        <dbReference type="Rhea" id="RHEA:19189"/>
        <dbReference type="Rhea" id="RHEA-COMP:10474"/>
        <dbReference type="Rhea" id="RHEA-COMP:10478"/>
        <dbReference type="ChEBI" id="CHEBI:15361"/>
        <dbReference type="ChEBI" id="CHEBI:15378"/>
        <dbReference type="ChEBI" id="CHEBI:16526"/>
        <dbReference type="ChEBI" id="CHEBI:83099"/>
        <dbReference type="ChEBI" id="CHEBI:83111"/>
        <dbReference type="EC" id="1.2.4.1"/>
    </reaction>
</comment>
<dbReference type="InterPro" id="IPR005475">
    <property type="entry name" value="Transketolase-like_Pyr-bd"/>
</dbReference>
<name>A0A9N7N8T0_STRHE</name>
<keyword evidence="2 4" id="KW-0560">Oxidoreductase</keyword>
<dbReference type="AlphaFoldDB" id="A0A9N7N8T0"/>
<sequence>MYELMASRRLQSKCASLNWFRSFSASRFAHSLAFATVKAEEISGAQSAEGNWTKSLHWNNIPDPLNGALFIKVSEVDEKEIKPFVDSLSICPKHGLHNPFKAPERYMMLGDVTTKAAHKLSLPEVSELFAKLIQRVSPKSYQQALAEVYVTQKFLEKFCGDQVRFLARSFGVPGTSRTTRPYAATRPRCHVGCLIGVKSSTTSCRTKLGMANIKFNGSCDQGFSENIREKYVGAYKAKTSLQRLSCFGNMAVSKFYSLEQGIRSIALRTFSSSAKETTLRDALNSTLDEEMSADPKVFLMGEEVGEYQGAYKISKGLLNKYGPERAGFAGIGVGAAYYGLKPVVEFMTFNFSMQV</sequence>
<gene>
    <name evidence="6" type="ORF">SHERM_22880</name>
</gene>
<evidence type="ECO:0000313" key="7">
    <source>
        <dbReference type="Proteomes" id="UP001153555"/>
    </source>
</evidence>
<keyword evidence="7" id="KW-1185">Reference proteome</keyword>
<comment type="caution">
    <text evidence="6">The sequence shown here is derived from an EMBL/GenBank/DDBJ whole genome shotgun (WGS) entry which is preliminary data.</text>
</comment>
<dbReference type="SUPFAM" id="SSF52518">
    <property type="entry name" value="Thiamin diphosphate-binding fold (THDP-binding)"/>
    <property type="match status" value="1"/>
</dbReference>
<evidence type="ECO:0000256" key="2">
    <source>
        <dbReference type="ARBA" id="ARBA00023002"/>
    </source>
</evidence>
<evidence type="ECO:0000256" key="1">
    <source>
        <dbReference type="ARBA" id="ARBA00001964"/>
    </source>
</evidence>
<dbReference type="EC" id="1.2.4.1" evidence="4"/>
<dbReference type="InterPro" id="IPR027110">
    <property type="entry name" value="PDHB_mito-type"/>
</dbReference>
<evidence type="ECO:0000259" key="5">
    <source>
        <dbReference type="Pfam" id="PF02779"/>
    </source>
</evidence>
<dbReference type="InterPro" id="IPR029061">
    <property type="entry name" value="THDP-binding"/>
</dbReference>
<dbReference type="Gene3D" id="3.40.50.970">
    <property type="match status" value="1"/>
</dbReference>
<dbReference type="InterPro" id="IPR016162">
    <property type="entry name" value="Ald_DH_N"/>
</dbReference>
<dbReference type="Pfam" id="PF02779">
    <property type="entry name" value="Transket_pyr"/>
    <property type="match status" value="1"/>
</dbReference>
<keyword evidence="4" id="KW-0670">Pyruvate</keyword>
<evidence type="ECO:0000313" key="6">
    <source>
        <dbReference type="EMBL" id="CAA0827185.1"/>
    </source>
</evidence>
<dbReference type="GO" id="GO:0006086">
    <property type="term" value="P:pyruvate decarboxylation to acetyl-CoA"/>
    <property type="evidence" value="ECO:0007669"/>
    <property type="project" value="InterPro"/>
</dbReference>
<protein>
    <recommendedName>
        <fullName evidence="4">Pyruvate dehydrogenase E1 component subunit beta</fullName>
        <ecNumber evidence="4">1.2.4.1</ecNumber>
    </recommendedName>
</protein>
<dbReference type="Gene3D" id="3.40.605.10">
    <property type="entry name" value="Aldehyde Dehydrogenase, Chain A, domain 1"/>
    <property type="match status" value="1"/>
</dbReference>
<dbReference type="GO" id="GO:0004739">
    <property type="term" value="F:pyruvate dehydrogenase (acetyl-transferring) activity"/>
    <property type="evidence" value="ECO:0007669"/>
    <property type="project" value="UniProtKB-UniRule"/>
</dbReference>
<dbReference type="OrthoDB" id="1697329at2759"/>
<comment type="function">
    <text evidence="4">The pyruvate dehydrogenase complex catalyzes the overall conversion of pyruvate to acetyl-CoA and CO2.</text>
</comment>
<comment type="cofactor">
    <cofactor evidence="1 4">
        <name>thiamine diphosphate</name>
        <dbReference type="ChEBI" id="CHEBI:58937"/>
    </cofactor>
</comment>
<dbReference type="PANTHER" id="PTHR11624:SF112">
    <property type="entry name" value="PYRUVATE DEHYDROGENASE E1 COMPONENT SUBUNIT BETA-1, MITOCHONDRIAL"/>
    <property type="match status" value="1"/>
</dbReference>
<dbReference type="PANTHER" id="PTHR11624">
    <property type="entry name" value="DEHYDROGENASE RELATED"/>
    <property type="match status" value="1"/>
</dbReference>
<reference evidence="6" key="1">
    <citation type="submission" date="2019-12" db="EMBL/GenBank/DDBJ databases">
        <authorList>
            <person name="Scholes J."/>
        </authorList>
    </citation>
    <scope>NUCLEOTIDE SEQUENCE</scope>
</reference>
<evidence type="ECO:0000256" key="4">
    <source>
        <dbReference type="RuleBase" id="RU364074"/>
    </source>
</evidence>
<proteinExistence type="predicted"/>
<dbReference type="EMBL" id="CACSLK010027751">
    <property type="protein sequence ID" value="CAA0827185.1"/>
    <property type="molecule type" value="Genomic_DNA"/>
</dbReference>
<accession>A0A9N7N8T0</accession>
<evidence type="ECO:0000256" key="3">
    <source>
        <dbReference type="ARBA" id="ARBA00023052"/>
    </source>
</evidence>
<feature type="domain" description="Transketolase-like pyrimidine-binding" evidence="5">
    <location>
        <begin position="277"/>
        <end position="353"/>
    </location>
</feature>
<dbReference type="Proteomes" id="UP001153555">
    <property type="component" value="Unassembled WGS sequence"/>
</dbReference>